<evidence type="ECO:0000313" key="6">
    <source>
        <dbReference type="EMBL" id="SEM12120.1"/>
    </source>
</evidence>
<organism evidence="6 7">
    <name type="scientific">Phocoenobacter skyensis</name>
    <dbReference type="NCBI Taxonomy" id="97481"/>
    <lineage>
        <taxon>Bacteria</taxon>
        <taxon>Pseudomonadati</taxon>
        <taxon>Pseudomonadota</taxon>
        <taxon>Gammaproteobacteria</taxon>
        <taxon>Pasteurellales</taxon>
        <taxon>Pasteurellaceae</taxon>
        <taxon>Phocoenobacter</taxon>
    </lineage>
</organism>
<reference evidence="7" key="2">
    <citation type="submission" date="2016-10" db="EMBL/GenBank/DDBJ databases">
        <authorList>
            <person name="Varghese N."/>
            <person name="Submissions S."/>
        </authorList>
    </citation>
    <scope>NUCLEOTIDE SEQUENCE [LARGE SCALE GENOMIC DNA]</scope>
    <source>
        <strain evidence="7">DSM 24204</strain>
    </source>
</reference>
<reference evidence="6" key="1">
    <citation type="submission" date="2016-10" db="EMBL/GenBank/DDBJ databases">
        <authorList>
            <person name="de Groot N.N."/>
        </authorList>
    </citation>
    <scope>NUCLEOTIDE SEQUENCE [LARGE SCALE GENOMIC DNA]</scope>
    <source>
        <strain evidence="6">DSM 24204</strain>
    </source>
</reference>
<dbReference type="OrthoDB" id="9798632at2"/>
<dbReference type="STRING" id="97481.SAMN05444853_105100"/>
<evidence type="ECO:0000259" key="3">
    <source>
        <dbReference type="Pfam" id="PF01370"/>
    </source>
</evidence>
<dbReference type="Gene3D" id="3.40.50.720">
    <property type="entry name" value="NAD(P)-binding Rossmann-like Domain"/>
    <property type="match status" value="1"/>
</dbReference>
<evidence type="ECO:0000313" key="5">
    <source>
        <dbReference type="EMBL" id="MDP8173930.1"/>
    </source>
</evidence>
<dbReference type="Proteomes" id="UP001231736">
    <property type="component" value="Unassembled WGS sequence"/>
</dbReference>
<dbReference type="GO" id="GO:0016020">
    <property type="term" value="C:membrane"/>
    <property type="evidence" value="ECO:0007669"/>
    <property type="project" value="UniProtKB-SubCell"/>
</dbReference>
<dbReference type="Proteomes" id="UP001224812">
    <property type="component" value="Unassembled WGS sequence"/>
</dbReference>
<dbReference type="InterPro" id="IPR001509">
    <property type="entry name" value="Epimerase_deHydtase"/>
</dbReference>
<dbReference type="SUPFAM" id="SSF51735">
    <property type="entry name" value="NAD(P)-binding Rossmann-fold domains"/>
    <property type="match status" value="1"/>
</dbReference>
<reference evidence="4 8" key="3">
    <citation type="journal article" date="2023" name="Front. Microbiol.">
        <title>Phylogeography and host specificity of Pasteurellaceae pathogenic to sea-farmed fish in the north-east Atlantic.</title>
        <authorList>
            <person name="Gulla S."/>
            <person name="Colquhoun D.J."/>
            <person name="Olsen A.B."/>
            <person name="Spilsberg B."/>
            <person name="Lagesen K."/>
            <person name="Aakesson C.P."/>
            <person name="Strom S."/>
            <person name="Manji F."/>
            <person name="Birkbeck T.H."/>
            <person name="Nilsen H.K."/>
        </authorList>
    </citation>
    <scope>NUCLEOTIDE SEQUENCE [LARGE SCALE GENOMIC DNA]</scope>
    <source>
        <strain evidence="4 8">VIO11850</strain>
    </source>
</reference>
<gene>
    <name evidence="4" type="ORF">QJT92_02365</name>
    <name evidence="5" type="ORF">QJU97_00420</name>
    <name evidence="6" type="ORF">SAMN05444853_105100</name>
</gene>
<feature type="domain" description="NAD-dependent epimerase/dehydratase" evidence="3">
    <location>
        <begin position="6"/>
        <end position="196"/>
    </location>
</feature>
<dbReference type="Proteomes" id="UP000198883">
    <property type="component" value="Unassembled WGS sequence"/>
</dbReference>
<dbReference type="InterPro" id="IPR036291">
    <property type="entry name" value="NAD(P)-bd_dom_sf"/>
</dbReference>
<dbReference type="EMBL" id="JASAVS010000003">
    <property type="protein sequence ID" value="MDP8084779.1"/>
    <property type="molecule type" value="Genomic_DNA"/>
</dbReference>
<dbReference type="EMBL" id="JASAYT010000001">
    <property type="protein sequence ID" value="MDP8173930.1"/>
    <property type="molecule type" value="Genomic_DNA"/>
</dbReference>
<dbReference type="RefSeq" id="WP_090920997.1">
    <property type="nucleotide sequence ID" value="NZ_CP016180.1"/>
</dbReference>
<accession>A0A1H7VSH4</accession>
<dbReference type="GeneID" id="83544460"/>
<dbReference type="EMBL" id="FOBN01000005">
    <property type="protein sequence ID" value="SEM12120.1"/>
    <property type="molecule type" value="Genomic_DNA"/>
</dbReference>
<dbReference type="Pfam" id="PF01370">
    <property type="entry name" value="Epimerase"/>
    <property type="match status" value="1"/>
</dbReference>
<protein>
    <submittedName>
        <fullName evidence="4">NAD-dependent epimerase/dehydratase family protein</fullName>
    </submittedName>
    <submittedName>
        <fullName evidence="6">Semialdehyde dehydrogenase, NAD binding domain</fullName>
    </submittedName>
</protein>
<reference evidence="5" key="4">
    <citation type="journal article" date="2023" name="Front. Microbiol.">
        <title>Phylogeography and host specificity of Pasteurellaceae pathogenic to sea-farmed fish in the north-east Atlantic.</title>
        <authorList>
            <person name="Gulla S."/>
            <person name="Colquhoun D.J."/>
            <person name="Olsen A.B."/>
            <person name="Spilsberg B."/>
            <person name="Lagesen K."/>
            <person name="Aakesson C.P."/>
            <person name="Strom S."/>
            <person name="Manji F."/>
            <person name="Birkbeck T.H."/>
            <person name="Nilsen H.K."/>
        </authorList>
    </citation>
    <scope>NUCLEOTIDE SEQUENCE</scope>
    <source>
        <strain evidence="5">98B1</strain>
    </source>
</reference>
<proteinExistence type="predicted"/>
<comment type="subcellular location">
    <subcellularLocation>
        <location evidence="1">Membrane</location>
    </subcellularLocation>
</comment>
<dbReference type="PANTHER" id="PTHR14097:SF7">
    <property type="entry name" value="OXIDOREDUCTASE HTATIP2"/>
    <property type="match status" value="1"/>
</dbReference>
<evidence type="ECO:0000313" key="7">
    <source>
        <dbReference type="Proteomes" id="UP000198883"/>
    </source>
</evidence>
<sequence length="215" mass="24266">MKKTAILLGATGLTGSYLLDLLLASDDYEKVKIFTRRATGKTHPKLEEIVCNMLELEQQTDNFTADEVFCCIGTTKAKTPDKTLYRAIDYGIPVTSAKLAEKNNIPTFSVISAIGANANSRVFYSRTKGEMERDILQYNIPNILVYRPSLIYGNRKEKRIGEAIGIWLVNILQYTMIGKLKKYRAISNEDLAKALFIDVSRLDRKGHQVIFSDNF</sequence>
<dbReference type="AlphaFoldDB" id="A0A1H7VSH4"/>
<evidence type="ECO:0000313" key="8">
    <source>
        <dbReference type="Proteomes" id="UP001224812"/>
    </source>
</evidence>
<keyword evidence="8" id="KW-1185">Reference proteome</keyword>
<evidence type="ECO:0000256" key="1">
    <source>
        <dbReference type="ARBA" id="ARBA00004370"/>
    </source>
</evidence>
<name>A0A1H7VSH4_9PAST</name>
<dbReference type="PANTHER" id="PTHR14097">
    <property type="entry name" value="OXIDOREDUCTASE HTATIP2"/>
    <property type="match status" value="1"/>
</dbReference>
<evidence type="ECO:0000256" key="2">
    <source>
        <dbReference type="ARBA" id="ARBA00023136"/>
    </source>
</evidence>
<keyword evidence="2" id="KW-0472">Membrane</keyword>
<evidence type="ECO:0000313" key="4">
    <source>
        <dbReference type="EMBL" id="MDP8084779.1"/>
    </source>
</evidence>